<dbReference type="Gene3D" id="3.90.70.80">
    <property type="match status" value="1"/>
</dbReference>
<evidence type="ECO:0000259" key="8">
    <source>
        <dbReference type="PROSITE" id="PS50802"/>
    </source>
</evidence>
<comment type="function">
    <text evidence="6">Hydrolase that can remove conjugated ubiquitin from proteins and may therefore play an important regulatory role at the level of protein turnover by preventing degradation.</text>
</comment>
<feature type="region of interest" description="Disordered" evidence="7">
    <location>
        <begin position="78"/>
        <end position="118"/>
    </location>
</feature>
<dbReference type="InterPro" id="IPR038765">
    <property type="entry name" value="Papain-like_cys_pep_sf"/>
</dbReference>
<evidence type="ECO:0000256" key="2">
    <source>
        <dbReference type="ARBA" id="ARBA00022670"/>
    </source>
</evidence>
<dbReference type="GO" id="GO:0030968">
    <property type="term" value="P:endoplasmic reticulum unfolded protein response"/>
    <property type="evidence" value="ECO:0007669"/>
    <property type="project" value="TreeGrafter"/>
</dbReference>
<comment type="caution">
    <text evidence="9">The sequence shown here is derived from an EMBL/GenBank/DDBJ whole genome shotgun (WGS) entry which is preliminary data.</text>
</comment>
<dbReference type="Proteomes" id="UP000654370">
    <property type="component" value="Unassembled WGS sequence"/>
</dbReference>
<sequence>MRLRFRHPEGIATLSNVDESANMATLKRQIAEEIDLPTGKVIKVSGGYPPKPYNDEALSLSELGLKNGDAVIVTIADEPSHNMESQGQANANTDTKTKEPSKPSQSIAPPSIVSNNGDEAVEVDGSYLVIREMEDDNSCLFRAVGYALSKDVGRAQELRETVAAAIQSDPINYPEAILGQPVERYVNWIMKPTSWGGAIELSIFSRYFNIEIDSFDVATGRVDKFGKGFREH</sequence>
<keyword evidence="3 6" id="KW-0833">Ubl conjugation pathway</keyword>
<keyword evidence="4 6" id="KW-0378">Hydrolase</keyword>
<evidence type="ECO:0000256" key="1">
    <source>
        <dbReference type="ARBA" id="ARBA00000707"/>
    </source>
</evidence>
<dbReference type="EC" id="3.4.19.12" evidence="6"/>
<accession>A0A8H7PYX9</accession>
<feature type="compositionally biased region" description="Polar residues" evidence="7">
    <location>
        <begin position="82"/>
        <end position="94"/>
    </location>
</feature>
<dbReference type="Pfam" id="PF21403">
    <property type="entry name" value="OTU1_UBXL"/>
    <property type="match status" value="1"/>
</dbReference>
<evidence type="ECO:0000256" key="5">
    <source>
        <dbReference type="ARBA" id="ARBA00022807"/>
    </source>
</evidence>
<dbReference type="GO" id="GO:0005634">
    <property type="term" value="C:nucleus"/>
    <property type="evidence" value="ECO:0007669"/>
    <property type="project" value="TreeGrafter"/>
</dbReference>
<dbReference type="PROSITE" id="PS50802">
    <property type="entry name" value="OTU"/>
    <property type="match status" value="1"/>
</dbReference>
<dbReference type="GO" id="GO:0016579">
    <property type="term" value="P:protein deubiquitination"/>
    <property type="evidence" value="ECO:0007669"/>
    <property type="project" value="TreeGrafter"/>
</dbReference>
<dbReference type="GO" id="GO:0005829">
    <property type="term" value="C:cytosol"/>
    <property type="evidence" value="ECO:0007669"/>
    <property type="project" value="TreeGrafter"/>
</dbReference>
<dbReference type="PANTHER" id="PTHR13312">
    <property type="entry name" value="HIV-INDUCED PROTEIN-7-LIKE PROTEASE"/>
    <property type="match status" value="1"/>
</dbReference>
<comment type="catalytic activity">
    <reaction evidence="1 6">
        <text>Thiol-dependent hydrolysis of ester, thioester, amide, peptide and isopeptide bonds formed by the C-terminal Gly of ubiquitin (a 76-residue protein attached to proteins as an intracellular targeting signal).</text>
        <dbReference type="EC" id="3.4.19.12"/>
    </reaction>
</comment>
<dbReference type="CDD" id="cd22745">
    <property type="entry name" value="OTU_OTU1"/>
    <property type="match status" value="1"/>
</dbReference>
<proteinExistence type="predicted"/>
<keyword evidence="6" id="KW-0963">Cytoplasm</keyword>
<dbReference type="PANTHER" id="PTHR13312:SF0">
    <property type="entry name" value="UBIQUITIN THIOESTERASE OTU1"/>
    <property type="match status" value="1"/>
</dbReference>
<dbReference type="GO" id="GO:0004843">
    <property type="term" value="F:cysteine-type deubiquitinase activity"/>
    <property type="evidence" value="ECO:0007669"/>
    <property type="project" value="UniProtKB-UniRule"/>
</dbReference>
<keyword evidence="10" id="KW-1185">Reference proteome</keyword>
<dbReference type="InterPro" id="IPR003323">
    <property type="entry name" value="OTU_dom"/>
</dbReference>
<dbReference type="GO" id="GO:0036503">
    <property type="term" value="P:ERAD pathway"/>
    <property type="evidence" value="ECO:0007669"/>
    <property type="project" value="TreeGrafter"/>
</dbReference>
<dbReference type="EMBL" id="JAEPQZ010000004">
    <property type="protein sequence ID" value="KAG2182353.1"/>
    <property type="molecule type" value="Genomic_DNA"/>
</dbReference>
<dbReference type="InterPro" id="IPR029071">
    <property type="entry name" value="Ubiquitin-like_domsf"/>
</dbReference>
<feature type="compositionally biased region" description="Polar residues" evidence="7">
    <location>
        <begin position="102"/>
        <end position="117"/>
    </location>
</feature>
<dbReference type="SUPFAM" id="SSF54236">
    <property type="entry name" value="Ubiquitin-like"/>
    <property type="match status" value="1"/>
</dbReference>
<dbReference type="SUPFAM" id="SSF54001">
    <property type="entry name" value="Cysteine proteinases"/>
    <property type="match status" value="1"/>
</dbReference>
<evidence type="ECO:0000313" key="10">
    <source>
        <dbReference type="Proteomes" id="UP000654370"/>
    </source>
</evidence>
<dbReference type="Gene3D" id="3.10.20.90">
    <property type="entry name" value="Phosphatidylinositol 3-kinase Catalytic Subunit, Chain A, domain 1"/>
    <property type="match status" value="1"/>
</dbReference>
<comment type="subcellular location">
    <subcellularLocation>
        <location evidence="6">Cytoplasm</location>
    </subcellularLocation>
</comment>
<evidence type="ECO:0000313" key="9">
    <source>
        <dbReference type="EMBL" id="KAG2182353.1"/>
    </source>
</evidence>
<evidence type="ECO:0000256" key="7">
    <source>
        <dbReference type="SAM" id="MobiDB-lite"/>
    </source>
</evidence>
<reference evidence="9" key="1">
    <citation type="submission" date="2020-12" db="EMBL/GenBank/DDBJ databases">
        <title>Metabolic potential, ecology and presence of endohyphal bacteria is reflected in genomic diversity of Mucoromycotina.</title>
        <authorList>
            <person name="Muszewska A."/>
            <person name="Okrasinska A."/>
            <person name="Steczkiewicz K."/>
            <person name="Drgas O."/>
            <person name="Orlowska M."/>
            <person name="Perlinska-Lenart U."/>
            <person name="Aleksandrzak-Piekarczyk T."/>
            <person name="Szatraj K."/>
            <person name="Zielenkiewicz U."/>
            <person name="Pilsyk S."/>
            <person name="Malc E."/>
            <person name="Mieczkowski P."/>
            <person name="Kruszewska J.S."/>
            <person name="Biernat P."/>
            <person name="Pawlowska J."/>
        </authorList>
    </citation>
    <scope>NUCLEOTIDE SEQUENCE</scope>
    <source>
        <strain evidence="9">WA0000067209</strain>
    </source>
</reference>
<organism evidence="9 10">
    <name type="scientific">Mortierella isabellina</name>
    <name type="common">Filamentous fungus</name>
    <name type="synonym">Umbelopsis isabellina</name>
    <dbReference type="NCBI Taxonomy" id="91625"/>
    <lineage>
        <taxon>Eukaryota</taxon>
        <taxon>Fungi</taxon>
        <taxon>Fungi incertae sedis</taxon>
        <taxon>Mucoromycota</taxon>
        <taxon>Mucoromycotina</taxon>
        <taxon>Umbelopsidomycetes</taxon>
        <taxon>Umbelopsidales</taxon>
        <taxon>Umbelopsidaceae</taxon>
        <taxon>Umbelopsis</taxon>
    </lineage>
</organism>
<keyword evidence="5 6" id="KW-0788">Thiol protease</keyword>
<keyword evidence="2" id="KW-0645">Protease</keyword>
<dbReference type="AlphaFoldDB" id="A0A8H7PYX9"/>
<evidence type="ECO:0000256" key="6">
    <source>
        <dbReference type="RuleBase" id="RU367104"/>
    </source>
</evidence>
<name>A0A8H7PYX9_MORIS</name>
<dbReference type="OrthoDB" id="2380597at2759"/>
<evidence type="ECO:0000256" key="4">
    <source>
        <dbReference type="ARBA" id="ARBA00022801"/>
    </source>
</evidence>
<gene>
    <name evidence="9" type="ORF">INT43_007283</name>
</gene>
<feature type="domain" description="OTU" evidence="8">
    <location>
        <begin position="128"/>
        <end position="232"/>
    </location>
</feature>
<evidence type="ECO:0000256" key="3">
    <source>
        <dbReference type="ARBA" id="ARBA00022786"/>
    </source>
</evidence>
<protein>
    <recommendedName>
        <fullName evidence="6">Ubiquitin thioesterase OTU</fullName>
        <ecNumber evidence="6">3.4.19.12</ecNumber>
    </recommendedName>
</protein>
<dbReference type="InterPro" id="IPR048857">
    <property type="entry name" value="OTU1_Ubl"/>
</dbReference>
<dbReference type="Pfam" id="PF02338">
    <property type="entry name" value="OTU"/>
    <property type="match status" value="1"/>
</dbReference>